<dbReference type="InterPro" id="IPR027417">
    <property type="entry name" value="P-loop_NTPase"/>
</dbReference>
<sequence length="252" mass="27485">MGDLVLHLDNINKSFGGLSALSDVNLHVEEGTTHAIIGPNGAGKSTLLNVCIGRLKPDTGKVTFAGEVLTGRQPHEIAQLGVARVFQTPEIFQEMTLLENVMIPALSHRDGAFRLNATELLSKQGEVREEAEHILEDVGLKDMMMVEAASLSRGDKRRLELGMCLILRPRLLLLDEPTAGMARHDTNQTIELLKKIKSRGMTKVIIEHDMHVVFSLADKVSVLARGQIIAGGDPQSVREDPKVKEAYLGGTT</sequence>
<dbReference type="Proteomes" id="UP000664761">
    <property type="component" value="Unassembled WGS sequence"/>
</dbReference>
<feature type="domain" description="ABC transporter" evidence="4">
    <location>
        <begin position="6"/>
        <end position="250"/>
    </location>
</feature>
<dbReference type="Pfam" id="PF00005">
    <property type="entry name" value="ABC_tran"/>
    <property type="match status" value="1"/>
</dbReference>
<protein>
    <submittedName>
        <fullName evidence="5">ABC transporter ATP-binding protein</fullName>
    </submittedName>
</protein>
<evidence type="ECO:0000313" key="6">
    <source>
        <dbReference type="Proteomes" id="UP000664761"/>
    </source>
</evidence>
<dbReference type="EMBL" id="JAFLNC010000003">
    <property type="protein sequence ID" value="MBO0334134.1"/>
    <property type="molecule type" value="Genomic_DNA"/>
</dbReference>
<dbReference type="SUPFAM" id="SSF52540">
    <property type="entry name" value="P-loop containing nucleoside triphosphate hydrolases"/>
    <property type="match status" value="1"/>
</dbReference>
<dbReference type="CDD" id="cd03219">
    <property type="entry name" value="ABC_Mj1267_LivG_branched"/>
    <property type="match status" value="1"/>
</dbReference>
<evidence type="ECO:0000256" key="2">
    <source>
        <dbReference type="ARBA" id="ARBA00022741"/>
    </source>
</evidence>
<dbReference type="InterPro" id="IPR032823">
    <property type="entry name" value="BCA_ABC_TP_C"/>
</dbReference>
<name>A0ABS3F6Z2_9PROT</name>
<proteinExistence type="predicted"/>
<gene>
    <name evidence="5" type="ORF">J0X12_10935</name>
</gene>
<dbReference type="GO" id="GO:0005524">
    <property type="term" value="F:ATP binding"/>
    <property type="evidence" value="ECO:0007669"/>
    <property type="project" value="UniProtKB-KW"/>
</dbReference>
<keyword evidence="3 5" id="KW-0067">ATP-binding</keyword>
<comment type="caution">
    <text evidence="5">The sequence shown here is derived from an EMBL/GenBank/DDBJ whole genome shotgun (WGS) entry which is preliminary data.</text>
</comment>
<dbReference type="Gene3D" id="3.40.50.300">
    <property type="entry name" value="P-loop containing nucleotide triphosphate hydrolases"/>
    <property type="match status" value="1"/>
</dbReference>
<keyword evidence="1" id="KW-0813">Transport</keyword>
<organism evidence="5 6">
    <name type="scientific">Sneathiella sedimenti</name>
    <dbReference type="NCBI Taxonomy" id="2816034"/>
    <lineage>
        <taxon>Bacteria</taxon>
        <taxon>Pseudomonadati</taxon>
        <taxon>Pseudomonadota</taxon>
        <taxon>Alphaproteobacteria</taxon>
        <taxon>Sneathiellales</taxon>
        <taxon>Sneathiellaceae</taxon>
        <taxon>Sneathiella</taxon>
    </lineage>
</organism>
<evidence type="ECO:0000259" key="4">
    <source>
        <dbReference type="PROSITE" id="PS50893"/>
    </source>
</evidence>
<accession>A0ABS3F6Z2</accession>
<dbReference type="InterPro" id="IPR003439">
    <property type="entry name" value="ABC_transporter-like_ATP-bd"/>
</dbReference>
<dbReference type="InterPro" id="IPR003593">
    <property type="entry name" value="AAA+_ATPase"/>
</dbReference>
<keyword evidence="6" id="KW-1185">Reference proteome</keyword>
<dbReference type="RefSeq" id="WP_207045889.1">
    <property type="nucleotide sequence ID" value="NZ_JAFLNC010000003.1"/>
</dbReference>
<evidence type="ECO:0000256" key="1">
    <source>
        <dbReference type="ARBA" id="ARBA00022448"/>
    </source>
</evidence>
<dbReference type="SMART" id="SM00382">
    <property type="entry name" value="AAA"/>
    <property type="match status" value="1"/>
</dbReference>
<dbReference type="PANTHER" id="PTHR45772">
    <property type="entry name" value="CONSERVED COMPONENT OF ABC TRANSPORTER FOR NATURAL AMINO ACIDS-RELATED"/>
    <property type="match status" value="1"/>
</dbReference>
<dbReference type="InterPro" id="IPR051120">
    <property type="entry name" value="ABC_AA/LPS_Transport"/>
</dbReference>
<evidence type="ECO:0000256" key="3">
    <source>
        <dbReference type="ARBA" id="ARBA00022840"/>
    </source>
</evidence>
<reference evidence="5 6" key="1">
    <citation type="submission" date="2021-03" db="EMBL/GenBank/DDBJ databases">
        <title>Sneathiella sp. CAU 1612 isolated from Kang Won-do.</title>
        <authorList>
            <person name="Kim W."/>
        </authorList>
    </citation>
    <scope>NUCLEOTIDE SEQUENCE [LARGE SCALE GENOMIC DNA]</scope>
    <source>
        <strain evidence="5 6">CAU 1612</strain>
    </source>
</reference>
<dbReference type="PROSITE" id="PS50893">
    <property type="entry name" value="ABC_TRANSPORTER_2"/>
    <property type="match status" value="1"/>
</dbReference>
<dbReference type="Pfam" id="PF12399">
    <property type="entry name" value="BCA_ABC_TP_C"/>
    <property type="match status" value="1"/>
</dbReference>
<evidence type="ECO:0000313" key="5">
    <source>
        <dbReference type="EMBL" id="MBO0334134.1"/>
    </source>
</evidence>
<keyword evidence="2" id="KW-0547">Nucleotide-binding</keyword>